<comment type="similarity">
    <text evidence="3">Belongs to the CTC1 family.</text>
</comment>
<dbReference type="OrthoDB" id="75320at2759"/>
<evidence type="ECO:0000256" key="7">
    <source>
        <dbReference type="ARBA" id="ARBA00023125"/>
    </source>
</evidence>
<dbReference type="PANTHER" id="PTHR14865">
    <property type="entry name" value="CST COMPLEX SUBUNIT CTC1"/>
    <property type="match status" value="1"/>
</dbReference>
<proteinExistence type="inferred from homology"/>
<evidence type="ECO:0000256" key="1">
    <source>
        <dbReference type="ARBA" id="ARBA00004123"/>
    </source>
</evidence>
<keyword evidence="6" id="KW-0779">Telomere</keyword>
<evidence type="ECO:0000313" key="10">
    <source>
        <dbReference type="Proteomes" id="UP000243579"/>
    </source>
</evidence>
<evidence type="ECO:0000256" key="3">
    <source>
        <dbReference type="ARBA" id="ARBA00006332"/>
    </source>
</evidence>
<dbReference type="GO" id="GO:0010833">
    <property type="term" value="P:telomere maintenance via telomere lengthening"/>
    <property type="evidence" value="ECO:0007669"/>
    <property type="project" value="TreeGrafter"/>
</dbReference>
<organism evidence="9 10">
    <name type="scientific">Achlya hypogyna</name>
    <name type="common">Oomycete</name>
    <name type="synonym">Protoachlya hypogyna</name>
    <dbReference type="NCBI Taxonomy" id="1202772"/>
    <lineage>
        <taxon>Eukaryota</taxon>
        <taxon>Sar</taxon>
        <taxon>Stramenopiles</taxon>
        <taxon>Oomycota</taxon>
        <taxon>Saprolegniomycetes</taxon>
        <taxon>Saprolegniales</taxon>
        <taxon>Achlyaceae</taxon>
        <taxon>Achlya</taxon>
    </lineage>
</organism>
<reference evidence="9 10" key="1">
    <citation type="journal article" date="2014" name="Genome Biol. Evol.">
        <title>The secreted proteins of Achlya hypogyna and Thraustotheca clavata identify the ancestral oomycete secretome and reveal gene acquisitions by horizontal gene transfer.</title>
        <authorList>
            <person name="Misner I."/>
            <person name="Blouin N."/>
            <person name="Leonard G."/>
            <person name="Richards T.A."/>
            <person name="Lane C.E."/>
        </authorList>
    </citation>
    <scope>NUCLEOTIDE SEQUENCE [LARGE SCALE GENOMIC DNA]</scope>
    <source>
        <strain evidence="9 10">ATCC 48635</strain>
    </source>
</reference>
<dbReference type="Proteomes" id="UP000243579">
    <property type="component" value="Unassembled WGS sequence"/>
</dbReference>
<evidence type="ECO:0000256" key="6">
    <source>
        <dbReference type="ARBA" id="ARBA00022895"/>
    </source>
</evidence>
<evidence type="ECO:0000256" key="4">
    <source>
        <dbReference type="ARBA" id="ARBA00016175"/>
    </source>
</evidence>
<dbReference type="GO" id="GO:0042162">
    <property type="term" value="F:telomeric DNA binding"/>
    <property type="evidence" value="ECO:0007669"/>
    <property type="project" value="TreeGrafter"/>
</dbReference>
<keyword evidence="7" id="KW-0238">DNA-binding</keyword>
<protein>
    <recommendedName>
        <fullName evidence="4">CST complex subunit CTC1</fullName>
    </recommendedName>
</protein>
<keyword evidence="10" id="KW-1185">Reference proteome</keyword>
<keyword evidence="8" id="KW-0539">Nucleus</keyword>
<comment type="caution">
    <text evidence="9">The sequence shown here is derived from an EMBL/GenBank/DDBJ whole genome shotgun (WGS) entry which is preliminary data.</text>
</comment>
<dbReference type="EMBL" id="JNBR01001829">
    <property type="protein sequence ID" value="OQR84964.1"/>
    <property type="molecule type" value="Genomic_DNA"/>
</dbReference>
<accession>A0A1V9YGV0</accession>
<sequence length="1155" mass="125763">MANARRRGDDVLELGDLGRYAARQLRTASLQRFESISCCRAVPTMSCTCAFANDAPHVIVTPITRVMLYGVLDVRRHRLLLRDGSTNLRVSILAPTPNAFGQILCVSSWTYVQTPLAGYLEVTAFDVAAATSALAPWQQPQFDWPSFLSAHYPRQDAPTYGGANPISSAVSAATASKKVRWYLALGRLEVLSPVTCDYFFMELAVAHDGNRQSVQVLVADGTCAGAHPCLEVGMNILVTDAIKIYAKESGVYMLQTTATSVVRLLPPPWRTSLPPIPVTESGAIQSTRWLRRYRGVLTRWICRDTYELDGAITLQCVHFPAKVEFRVGMTIDLANVHVTAKSTLGLCAHSSVAVRRFASVPTRLLVVQKHTGTKTELALHRLPLAAVAALSTLLQELLHKFSSTTALTTPSPPWQLLAQTKDPHRLWRKRVLLQRVAAMNGVQWQATLPALAMSFLEHDTCFSGRDVSPLGSAIPLRTLFEAAVSGGGLEADDDALRSVLLLGCLSGSMATSNVEFQDRTARVPLVIQAVPGVCCTATGATLVQIRRCRVVVNRLGIGRPGAPVPGLCHIGEVLYGVHIECSAEDMAPIVPDDDVLAAALLPPPYLLVLVLHVERAADGYLVHGIHVPEESRAVECVDIFLPSLPWHVARGVVWQIDLFTLTKVQDVTFAPPDAARGAFDAMQLIGKLGDYFAATPELPTAVSPAVADLTSRPLAPLRLVTFQASPFTHVQAVHVQPDSAVEAVAKCANGLRAYNDDRRADAPCVFAATLALSVRRWQELSLVWALVAGTEPFQALAELCVVPLTPPLHTTCVLAEYKAPPHAHADRIISLLACVESVAITWHHDVLRNVDDPVVRVVLRGADSLDTADISWSLRRFGWLSGLAPGALLALHRVKLHIRRVSFKPYLGVCHTTQMTVLPSPSAPLPVAPRRSLLALYQYECIDRRVYEHVVSVCHVAYAIVKLQCAGCYRPVARELQGMLRHAAPDLTSCPAVRSVVVGCSVKCIVDDGSAQVDLFAHGEAAWQLLHVPRAVRARFEAAVTTLGSEIAYFATQLQAANDVPAPVQLQVAAWRSCVLDALQSQSECVVRAKRFYSQPKAATELSVLRCGEFQLRTPVQPMVHIEVVDVAELPTKAEWRRLVLQLQASRDATCGRKQ</sequence>
<evidence type="ECO:0000256" key="8">
    <source>
        <dbReference type="ARBA" id="ARBA00023242"/>
    </source>
</evidence>
<dbReference type="GO" id="GO:0003697">
    <property type="term" value="F:single-stranded DNA binding"/>
    <property type="evidence" value="ECO:0007669"/>
    <property type="project" value="TreeGrafter"/>
</dbReference>
<gene>
    <name evidence="9" type="ORF">ACHHYP_12497</name>
</gene>
<dbReference type="PANTHER" id="PTHR14865:SF2">
    <property type="entry name" value="CST COMPLEX SUBUNIT CTC1"/>
    <property type="match status" value="1"/>
</dbReference>
<dbReference type="AlphaFoldDB" id="A0A1V9YGV0"/>
<comment type="subcellular location">
    <subcellularLocation>
        <location evidence="2">Chromosome</location>
        <location evidence="2">Telomere</location>
    </subcellularLocation>
    <subcellularLocation>
        <location evidence="1">Nucleus</location>
    </subcellularLocation>
</comment>
<name>A0A1V9YGV0_ACHHY</name>
<dbReference type="InterPro" id="IPR042617">
    <property type="entry name" value="CTC1-like"/>
</dbReference>
<evidence type="ECO:0000256" key="2">
    <source>
        <dbReference type="ARBA" id="ARBA00004574"/>
    </source>
</evidence>
<evidence type="ECO:0000313" key="9">
    <source>
        <dbReference type="EMBL" id="OQR84964.1"/>
    </source>
</evidence>
<dbReference type="GO" id="GO:1990879">
    <property type="term" value="C:CST complex"/>
    <property type="evidence" value="ECO:0007669"/>
    <property type="project" value="TreeGrafter"/>
</dbReference>
<evidence type="ECO:0000256" key="5">
    <source>
        <dbReference type="ARBA" id="ARBA00022454"/>
    </source>
</evidence>
<dbReference type="GO" id="GO:0045740">
    <property type="term" value="P:positive regulation of DNA replication"/>
    <property type="evidence" value="ECO:0007669"/>
    <property type="project" value="TreeGrafter"/>
</dbReference>
<keyword evidence="5" id="KW-0158">Chromosome</keyword>